<dbReference type="PROSITE" id="PS50008">
    <property type="entry name" value="PIPLC_Y_DOMAIN"/>
    <property type="match status" value="1"/>
</dbReference>
<dbReference type="InterPro" id="IPR002048">
    <property type="entry name" value="EF_hand_dom"/>
</dbReference>
<evidence type="ECO:0000256" key="5">
    <source>
        <dbReference type="ARBA" id="ARBA00022801"/>
    </source>
</evidence>
<dbReference type="Gene3D" id="2.60.40.150">
    <property type="entry name" value="C2 domain"/>
    <property type="match status" value="1"/>
</dbReference>
<evidence type="ECO:0000256" key="4">
    <source>
        <dbReference type="ARBA" id="ARBA00022490"/>
    </source>
</evidence>
<evidence type="ECO:0000256" key="2">
    <source>
        <dbReference type="ARBA" id="ARBA00004496"/>
    </source>
</evidence>
<comment type="subcellular location">
    <subcellularLocation>
        <location evidence="2">Cytoplasm</location>
    </subcellularLocation>
</comment>
<dbReference type="GO" id="GO:0004435">
    <property type="term" value="F:phosphatidylinositol-4,5-bisphosphate phospholipase C activity"/>
    <property type="evidence" value="ECO:0007669"/>
    <property type="project" value="UniProtKB-EC"/>
</dbReference>
<dbReference type="SMART" id="SM00148">
    <property type="entry name" value="PLCXc"/>
    <property type="match status" value="1"/>
</dbReference>
<feature type="compositionally biased region" description="Basic and acidic residues" evidence="11">
    <location>
        <begin position="12"/>
        <end position="28"/>
    </location>
</feature>
<evidence type="ECO:0000313" key="12">
    <source>
        <dbReference type="EMBL" id="CAH1795331.1"/>
    </source>
</evidence>
<dbReference type="OrthoDB" id="269822at2759"/>
<dbReference type="InterPro" id="IPR000008">
    <property type="entry name" value="C2_dom"/>
</dbReference>
<dbReference type="Gene3D" id="2.30.29.30">
    <property type="entry name" value="Pleckstrin-homology domain (PH domain)/Phosphotyrosine-binding domain (PTB)"/>
    <property type="match status" value="1"/>
</dbReference>
<dbReference type="Gene3D" id="3.20.20.190">
    <property type="entry name" value="Phosphatidylinositol (PI) phosphodiesterase"/>
    <property type="match status" value="1"/>
</dbReference>
<dbReference type="FunFam" id="3.20.20.190:FF:000039">
    <property type="entry name" value="Phosphoinositide phospholipase C"/>
    <property type="match status" value="1"/>
</dbReference>
<dbReference type="FunFam" id="1.10.238.10:FF:000005">
    <property type="entry name" value="Phosphoinositide phospholipase C"/>
    <property type="match status" value="1"/>
</dbReference>
<dbReference type="SMART" id="SM00149">
    <property type="entry name" value="PLCYc"/>
    <property type="match status" value="1"/>
</dbReference>
<evidence type="ECO:0000256" key="6">
    <source>
        <dbReference type="ARBA" id="ARBA00022837"/>
    </source>
</evidence>
<dbReference type="PRINTS" id="PR00390">
    <property type="entry name" value="PHPHLIPASEC"/>
</dbReference>
<evidence type="ECO:0000256" key="3">
    <source>
        <dbReference type="ARBA" id="ARBA00012368"/>
    </source>
</evidence>
<dbReference type="Pfam" id="PF00388">
    <property type="entry name" value="PI-PLC-X"/>
    <property type="match status" value="1"/>
</dbReference>
<evidence type="ECO:0000313" key="13">
    <source>
        <dbReference type="Proteomes" id="UP000749559"/>
    </source>
</evidence>
<dbReference type="SMART" id="SM00239">
    <property type="entry name" value="C2"/>
    <property type="match status" value="1"/>
</dbReference>
<dbReference type="GO" id="GO:0005737">
    <property type="term" value="C:cytoplasm"/>
    <property type="evidence" value="ECO:0007669"/>
    <property type="project" value="UniProtKB-SubCell"/>
</dbReference>
<dbReference type="PROSITE" id="PS50007">
    <property type="entry name" value="PIPLC_X_DOMAIN"/>
    <property type="match status" value="1"/>
</dbReference>
<accession>A0A8J1UAT5</accession>
<sequence>MASQSTKQARANLKESQKSRKQKEKESNKWQPSKNGVNREDIPSEPPTSFANMSMDEILEAMHHGASMLKVRSANNLKERYFNIDRENSSFGYINSNKCVANVNGVRIKLADIREVREGYSTDKLLNVEKDLKISKNLVFSVIYGRNNLSLDIIVESSAMKDMWVKGLKHLVSAHKMSECGNNRDCWIKKLFSEADANRDGRLTLREIIDFLRRKGFKVSYDNAKRLFREADTDGRHSKKGQETLDMKEFIELYKTITKRPEMNDIFEKYAFGDNFIDPGELEEFMQKEQLQTISRQQALTIIEKFEPIPGVRARQMLSIEGFRELLESPTFNLFNPEHRYRIYQDMAQPLNQYFIASSHNTYLAKDQLTGPSSVEMYILALRKGCRCVELDCWDGPKNEPLITHGNTLTSKIHFKDVITAINDYAFATSEYPVILSIENHCSVKQQDVMAKYLRSILKSKLFIVPESALREDKPLPSPEQLKGKILIKGQKLPLGSKKAEDCELVEDDEAEDGTKKTASSLKLSKSLSDTIAYCASVGYKGFEYARSNYRNTEMSSFAESKALKLSTEDGKDFVKHNCTYLSRVFPGGLRTDSSNYNPVPMWTAGCQIVALNYQTGGVPLQINDAKFMDNGHCGYILQPPALRNPTSDFDPAGDMPPSWNRQLDVTILSGFMLPKSKGSGEGYIDPYVKVEIFGIPKDNQKEKTRVIQNNGFNPCWAQTLSFNVACPSLAIVRFEVRDYDGKSRDDFIAQFTVPFSCMQEGYRTVNLRDKNGEPLEMATLLVKTTIENPNTKISITRM</sequence>
<dbReference type="Pfam" id="PF00387">
    <property type="entry name" value="PI-PLC-Y"/>
    <property type="match status" value="1"/>
</dbReference>
<dbReference type="AlphaFoldDB" id="A0A8J1UAT5"/>
<dbReference type="InterPro" id="IPR035892">
    <property type="entry name" value="C2_domain_sf"/>
</dbReference>
<evidence type="ECO:0000256" key="11">
    <source>
        <dbReference type="SAM" id="MobiDB-lite"/>
    </source>
</evidence>
<evidence type="ECO:0000256" key="9">
    <source>
        <dbReference type="ARBA" id="ARBA00023224"/>
    </source>
</evidence>
<organism evidence="12 13">
    <name type="scientific">Owenia fusiformis</name>
    <name type="common">Polychaete worm</name>
    <dbReference type="NCBI Taxonomy" id="6347"/>
    <lineage>
        <taxon>Eukaryota</taxon>
        <taxon>Metazoa</taxon>
        <taxon>Spiralia</taxon>
        <taxon>Lophotrochozoa</taxon>
        <taxon>Annelida</taxon>
        <taxon>Polychaeta</taxon>
        <taxon>Sedentaria</taxon>
        <taxon>Canalipalpata</taxon>
        <taxon>Sabellida</taxon>
        <taxon>Oweniida</taxon>
        <taxon>Oweniidae</taxon>
        <taxon>Owenia</taxon>
    </lineage>
</organism>
<dbReference type="GO" id="GO:0016042">
    <property type="term" value="P:lipid catabolic process"/>
    <property type="evidence" value="ECO:0007669"/>
    <property type="project" value="UniProtKB-KW"/>
</dbReference>
<dbReference type="SUPFAM" id="SSF49562">
    <property type="entry name" value="C2 domain (Calcium/lipid-binding domain, CaLB)"/>
    <property type="match status" value="1"/>
</dbReference>
<evidence type="ECO:0000256" key="7">
    <source>
        <dbReference type="ARBA" id="ARBA00022963"/>
    </source>
</evidence>
<keyword evidence="6" id="KW-0106">Calcium</keyword>
<keyword evidence="8" id="KW-0443">Lipid metabolism</keyword>
<dbReference type="InterPro" id="IPR001711">
    <property type="entry name" value="PLipase_C_Pinositol-sp_Y"/>
</dbReference>
<keyword evidence="4" id="KW-0963">Cytoplasm</keyword>
<keyword evidence="7" id="KW-0442">Lipid degradation</keyword>
<feature type="region of interest" description="Disordered" evidence="11">
    <location>
        <begin position="1"/>
        <end position="51"/>
    </location>
</feature>
<dbReference type="Pfam" id="PF00168">
    <property type="entry name" value="C2"/>
    <property type="match status" value="1"/>
</dbReference>
<dbReference type="SUPFAM" id="SSF50729">
    <property type="entry name" value="PH domain-like"/>
    <property type="match status" value="1"/>
</dbReference>
<comment type="cofactor">
    <cofactor evidence="1">
        <name>Ca(2+)</name>
        <dbReference type="ChEBI" id="CHEBI:29108"/>
    </cofactor>
</comment>
<gene>
    <name evidence="12" type="ORF">OFUS_LOCUS19888</name>
</gene>
<evidence type="ECO:0000256" key="8">
    <source>
        <dbReference type="ARBA" id="ARBA00023098"/>
    </source>
</evidence>
<comment type="caution">
    <text evidence="12">The sequence shown here is derived from an EMBL/GenBank/DDBJ whole genome shotgun (WGS) entry which is preliminary data.</text>
</comment>
<name>A0A8J1UAT5_OWEFU</name>
<dbReference type="InterPro" id="IPR011993">
    <property type="entry name" value="PH-like_dom_sf"/>
</dbReference>
<dbReference type="EMBL" id="CAIIXF020000009">
    <property type="protein sequence ID" value="CAH1795331.1"/>
    <property type="molecule type" value="Genomic_DNA"/>
</dbReference>
<dbReference type="InterPro" id="IPR000909">
    <property type="entry name" value="PLipase_C_PInositol-sp_X_dom"/>
</dbReference>
<evidence type="ECO:0000256" key="10">
    <source>
        <dbReference type="ARBA" id="ARBA00023674"/>
    </source>
</evidence>
<dbReference type="InterPro" id="IPR018247">
    <property type="entry name" value="EF_Hand_1_Ca_BS"/>
</dbReference>
<dbReference type="PROSITE" id="PS00018">
    <property type="entry name" value="EF_HAND_1"/>
    <property type="match status" value="1"/>
</dbReference>
<dbReference type="PROSITE" id="PS50222">
    <property type="entry name" value="EF_HAND_2"/>
    <property type="match status" value="1"/>
</dbReference>
<reference evidence="12" key="1">
    <citation type="submission" date="2022-03" db="EMBL/GenBank/DDBJ databases">
        <authorList>
            <person name="Martin C."/>
        </authorList>
    </citation>
    <scope>NUCLEOTIDE SEQUENCE</scope>
</reference>
<dbReference type="Pfam" id="PF16457">
    <property type="entry name" value="PH_12"/>
    <property type="match status" value="1"/>
</dbReference>
<protein>
    <recommendedName>
        <fullName evidence="3">Phosphoinositide phospholipase C</fullName>
        <ecNumber evidence="3">3.1.4.11</ecNumber>
    </recommendedName>
</protein>
<keyword evidence="13" id="KW-1185">Reference proteome</keyword>
<dbReference type="InterPro" id="IPR011992">
    <property type="entry name" value="EF-hand-dom_pair"/>
</dbReference>
<dbReference type="Pfam" id="PF09279">
    <property type="entry name" value="EF-hand_like"/>
    <property type="match status" value="1"/>
</dbReference>
<dbReference type="EC" id="3.1.4.11" evidence="3"/>
<evidence type="ECO:0000256" key="1">
    <source>
        <dbReference type="ARBA" id="ARBA00001913"/>
    </source>
</evidence>
<dbReference type="Proteomes" id="UP000749559">
    <property type="component" value="Unassembled WGS sequence"/>
</dbReference>
<dbReference type="Gene3D" id="1.10.238.10">
    <property type="entry name" value="EF-hand"/>
    <property type="match status" value="2"/>
</dbReference>
<dbReference type="PANTHER" id="PTHR10336">
    <property type="entry name" value="PHOSPHOINOSITIDE-SPECIFIC PHOSPHOLIPASE C FAMILY PROTEIN"/>
    <property type="match status" value="1"/>
</dbReference>
<dbReference type="SMART" id="SM00054">
    <property type="entry name" value="EFh"/>
    <property type="match status" value="3"/>
</dbReference>
<dbReference type="InterPro" id="IPR017946">
    <property type="entry name" value="PLC-like_Pdiesterase_TIM-brl"/>
</dbReference>
<keyword evidence="9" id="KW-0807">Transducer</keyword>
<comment type="catalytic activity">
    <reaction evidence="10">
        <text>a 1,2-diacyl-sn-glycero-3-phospho-(1D-myo-inositol-4,5-bisphosphate) + H2O = 1D-myo-inositol 1,4,5-trisphosphate + a 1,2-diacyl-sn-glycerol + H(+)</text>
        <dbReference type="Rhea" id="RHEA:33179"/>
        <dbReference type="ChEBI" id="CHEBI:15377"/>
        <dbReference type="ChEBI" id="CHEBI:15378"/>
        <dbReference type="ChEBI" id="CHEBI:17815"/>
        <dbReference type="ChEBI" id="CHEBI:58456"/>
        <dbReference type="ChEBI" id="CHEBI:203600"/>
        <dbReference type="EC" id="3.1.4.11"/>
    </reaction>
    <physiologicalReaction direction="left-to-right" evidence="10">
        <dbReference type="Rhea" id="RHEA:33180"/>
    </physiologicalReaction>
</comment>
<dbReference type="PROSITE" id="PS50004">
    <property type="entry name" value="C2"/>
    <property type="match status" value="1"/>
</dbReference>
<dbReference type="InterPro" id="IPR001849">
    <property type="entry name" value="PH_domain"/>
</dbReference>
<dbReference type="GO" id="GO:0005509">
    <property type="term" value="F:calcium ion binding"/>
    <property type="evidence" value="ECO:0007669"/>
    <property type="project" value="InterPro"/>
</dbReference>
<proteinExistence type="predicted"/>
<dbReference type="SUPFAM" id="SSF51695">
    <property type="entry name" value="PLC-like phosphodiesterases"/>
    <property type="match status" value="1"/>
</dbReference>
<dbReference type="InterPro" id="IPR001192">
    <property type="entry name" value="PI-PLC_fam"/>
</dbReference>
<keyword evidence="5" id="KW-0378">Hydrolase</keyword>
<dbReference type="CDD" id="cd00275">
    <property type="entry name" value="C2_PLC_like"/>
    <property type="match status" value="1"/>
</dbReference>
<dbReference type="SUPFAM" id="SSF47473">
    <property type="entry name" value="EF-hand"/>
    <property type="match status" value="1"/>
</dbReference>
<dbReference type="GO" id="GO:0035556">
    <property type="term" value="P:intracellular signal transduction"/>
    <property type="evidence" value="ECO:0007669"/>
    <property type="project" value="InterPro"/>
</dbReference>
<dbReference type="PANTHER" id="PTHR10336:SF209">
    <property type="entry name" value="PHOSPHOINOSITIDE PHOSPHOLIPASE C"/>
    <property type="match status" value="1"/>
</dbReference>
<dbReference type="InterPro" id="IPR015359">
    <property type="entry name" value="PLC_EF-hand-like"/>
</dbReference>